<keyword evidence="1" id="KW-0963">Cytoplasm</keyword>
<dbReference type="GO" id="GO:0051304">
    <property type="term" value="P:chromosome separation"/>
    <property type="evidence" value="ECO:0007669"/>
    <property type="project" value="InterPro"/>
</dbReference>
<evidence type="ECO:0000313" key="7">
    <source>
        <dbReference type="Proteomes" id="UP000218767"/>
    </source>
</evidence>
<feature type="region of interest" description="Disordered" evidence="5">
    <location>
        <begin position="240"/>
        <end position="332"/>
    </location>
</feature>
<evidence type="ECO:0000313" key="6">
    <source>
        <dbReference type="EMBL" id="PCI80398.1"/>
    </source>
</evidence>
<accession>A0A2A4XCP4</accession>
<keyword evidence="2" id="KW-0132">Cell division</keyword>
<gene>
    <name evidence="6" type="primary">scpB</name>
    <name evidence="6" type="ORF">COB20_03125</name>
</gene>
<reference evidence="7" key="1">
    <citation type="submission" date="2017-08" db="EMBL/GenBank/DDBJ databases">
        <title>A dynamic microbial community with high functional redundancy inhabits the cold, oxic subseafloor aquifer.</title>
        <authorList>
            <person name="Tully B.J."/>
            <person name="Wheat C.G."/>
            <person name="Glazer B.T."/>
            <person name="Huber J.A."/>
        </authorList>
    </citation>
    <scope>NUCLEOTIDE SEQUENCE [LARGE SCALE GENOMIC DNA]</scope>
</reference>
<protein>
    <submittedName>
        <fullName evidence="6">SMC-Scp complex subunit ScpB</fullName>
    </submittedName>
</protein>
<evidence type="ECO:0000256" key="2">
    <source>
        <dbReference type="ARBA" id="ARBA00022618"/>
    </source>
</evidence>
<sequence>MSDVDNKVKMIVEGLLLAAGRPLTLDNIIQVFSKEEQPDSKELNLVMDSISEDCADRGFELKEVASGFRFQVKQELSEWVAKLWEERPPRYTRALLETLALVAYRQPITRGDIEEIRGVGVSSNIVRTLLDREWIRVVGHRDVPGRPAMFATTKQFLDYFNLKSLQDLPPLSEVKDLAVADPQFDLEDDLAAQRILELPEEVIDENSVELSESDKTDLIAEEEAVALSKKPLDEILKLPPELQYPTVEDEEDEEPDAEDVEFEEEFGIKALDEALDSLEAVDIKITESESESESESEPEPESAEGDGDASQEESTEIEFSVNDDDADTKIQH</sequence>
<dbReference type="SUPFAM" id="SSF46785">
    <property type="entry name" value="Winged helix' DNA-binding domain"/>
    <property type="match status" value="2"/>
</dbReference>
<dbReference type="PANTHER" id="PTHR34298:SF2">
    <property type="entry name" value="SEGREGATION AND CONDENSATION PROTEIN B"/>
    <property type="match status" value="1"/>
</dbReference>
<evidence type="ECO:0000256" key="4">
    <source>
        <dbReference type="ARBA" id="ARBA00023306"/>
    </source>
</evidence>
<proteinExistence type="predicted"/>
<comment type="caution">
    <text evidence="6">The sequence shown here is derived from an EMBL/GenBank/DDBJ whole genome shotgun (WGS) entry which is preliminary data.</text>
</comment>
<dbReference type="InterPro" id="IPR036390">
    <property type="entry name" value="WH_DNA-bd_sf"/>
</dbReference>
<dbReference type="AlphaFoldDB" id="A0A2A4XCP4"/>
<dbReference type="InterPro" id="IPR005234">
    <property type="entry name" value="ScpB_csome_segregation"/>
</dbReference>
<keyword evidence="3" id="KW-0159">Chromosome partition</keyword>
<dbReference type="Pfam" id="PF04079">
    <property type="entry name" value="SMC_ScpB"/>
    <property type="match status" value="1"/>
</dbReference>
<name>A0A2A4XCP4_9GAMM</name>
<feature type="compositionally biased region" description="Acidic residues" evidence="5">
    <location>
        <begin position="247"/>
        <end position="265"/>
    </location>
</feature>
<dbReference type="Gene3D" id="1.10.10.10">
    <property type="entry name" value="Winged helix-like DNA-binding domain superfamily/Winged helix DNA-binding domain"/>
    <property type="match status" value="2"/>
</dbReference>
<dbReference type="GO" id="GO:0051301">
    <property type="term" value="P:cell division"/>
    <property type="evidence" value="ECO:0007669"/>
    <property type="project" value="UniProtKB-KW"/>
</dbReference>
<dbReference type="EMBL" id="NVUL01000010">
    <property type="protein sequence ID" value="PCI80398.1"/>
    <property type="molecule type" value="Genomic_DNA"/>
</dbReference>
<dbReference type="Proteomes" id="UP000218767">
    <property type="component" value="Unassembled WGS sequence"/>
</dbReference>
<dbReference type="NCBIfam" id="TIGR00281">
    <property type="entry name" value="SMC-Scp complex subunit ScpB"/>
    <property type="match status" value="1"/>
</dbReference>
<evidence type="ECO:0000256" key="5">
    <source>
        <dbReference type="SAM" id="MobiDB-lite"/>
    </source>
</evidence>
<keyword evidence="4" id="KW-0131">Cell cycle</keyword>
<evidence type="ECO:0000256" key="3">
    <source>
        <dbReference type="ARBA" id="ARBA00022829"/>
    </source>
</evidence>
<organism evidence="6 7">
    <name type="scientific">SAR86 cluster bacterium</name>
    <dbReference type="NCBI Taxonomy" id="2030880"/>
    <lineage>
        <taxon>Bacteria</taxon>
        <taxon>Pseudomonadati</taxon>
        <taxon>Pseudomonadota</taxon>
        <taxon>Gammaproteobacteria</taxon>
        <taxon>SAR86 cluster</taxon>
    </lineage>
</organism>
<evidence type="ECO:0000256" key="1">
    <source>
        <dbReference type="ARBA" id="ARBA00022490"/>
    </source>
</evidence>
<dbReference type="PANTHER" id="PTHR34298">
    <property type="entry name" value="SEGREGATION AND CONDENSATION PROTEIN B"/>
    <property type="match status" value="1"/>
</dbReference>
<dbReference type="InterPro" id="IPR036388">
    <property type="entry name" value="WH-like_DNA-bd_sf"/>
</dbReference>
<feature type="compositionally biased region" description="Acidic residues" evidence="5">
    <location>
        <begin position="288"/>
        <end position="326"/>
    </location>
</feature>